<dbReference type="Proteomes" id="UP000001822">
    <property type="component" value="Chromosome"/>
</dbReference>
<dbReference type="RefSeq" id="WP_011584689.1">
    <property type="nucleotide sequence ID" value="NC_008255.1"/>
</dbReference>
<gene>
    <name evidence="9" type="primary">pabC</name>
    <name evidence="9" type="ordered locus">CHU_1302</name>
</gene>
<accession>A0A6N4SQH0</accession>
<dbReference type="Gene3D" id="3.20.10.10">
    <property type="entry name" value="D-amino Acid Aminotransferase, subunit A, domain 2"/>
    <property type="match status" value="1"/>
</dbReference>
<dbReference type="Gene3D" id="3.30.470.10">
    <property type="match status" value="1"/>
</dbReference>
<dbReference type="GO" id="GO:0046394">
    <property type="term" value="P:carboxylic acid biosynthetic process"/>
    <property type="evidence" value="ECO:0007669"/>
    <property type="project" value="UniProtKB-ARBA"/>
</dbReference>
<comment type="catalytic activity">
    <reaction evidence="8">
        <text>L-leucine + 2-oxoglutarate = 4-methyl-2-oxopentanoate + L-glutamate</text>
        <dbReference type="Rhea" id="RHEA:18321"/>
        <dbReference type="ChEBI" id="CHEBI:16810"/>
        <dbReference type="ChEBI" id="CHEBI:17865"/>
        <dbReference type="ChEBI" id="CHEBI:29985"/>
        <dbReference type="ChEBI" id="CHEBI:57427"/>
        <dbReference type="EC" id="2.6.1.42"/>
    </reaction>
</comment>
<evidence type="ECO:0000256" key="3">
    <source>
        <dbReference type="ARBA" id="ARBA00005072"/>
    </source>
</evidence>
<dbReference type="InterPro" id="IPR043131">
    <property type="entry name" value="BCAT-like_N"/>
</dbReference>
<dbReference type="GO" id="GO:0004084">
    <property type="term" value="F:branched-chain-amino-acid transaminase activity"/>
    <property type="evidence" value="ECO:0007669"/>
    <property type="project" value="UniProtKB-EC"/>
</dbReference>
<dbReference type="InterPro" id="IPR001544">
    <property type="entry name" value="Aminotrans_IV"/>
</dbReference>
<comment type="catalytic activity">
    <reaction evidence="6">
        <text>L-valine + 2-oxoglutarate = 3-methyl-2-oxobutanoate + L-glutamate</text>
        <dbReference type="Rhea" id="RHEA:24813"/>
        <dbReference type="ChEBI" id="CHEBI:11851"/>
        <dbReference type="ChEBI" id="CHEBI:16810"/>
        <dbReference type="ChEBI" id="CHEBI:29985"/>
        <dbReference type="ChEBI" id="CHEBI:57762"/>
        <dbReference type="EC" id="2.6.1.42"/>
    </reaction>
</comment>
<evidence type="ECO:0000256" key="5">
    <source>
        <dbReference type="ARBA" id="ARBA00013053"/>
    </source>
</evidence>
<evidence type="ECO:0000256" key="6">
    <source>
        <dbReference type="ARBA" id="ARBA00048212"/>
    </source>
</evidence>
<protein>
    <recommendedName>
        <fullName evidence="5">branched-chain-amino-acid transaminase</fullName>
        <ecNumber evidence="5">2.6.1.42</ecNumber>
    </recommendedName>
</protein>
<proteinExistence type="inferred from homology"/>
<dbReference type="CDD" id="cd00449">
    <property type="entry name" value="PLPDE_IV"/>
    <property type="match status" value="1"/>
</dbReference>
<dbReference type="Pfam" id="PF01063">
    <property type="entry name" value="Aminotran_4"/>
    <property type="match status" value="1"/>
</dbReference>
<dbReference type="EC" id="2.6.1.42" evidence="5"/>
<reference evidence="9 10" key="1">
    <citation type="journal article" date="2007" name="Appl. Environ. Microbiol.">
        <title>Genome sequence of the cellulolytic gliding bacterium Cytophaga hutchinsonii.</title>
        <authorList>
            <person name="Xie G."/>
            <person name="Bruce D.C."/>
            <person name="Challacombe J.F."/>
            <person name="Chertkov O."/>
            <person name="Detter J.C."/>
            <person name="Gilna P."/>
            <person name="Han C.S."/>
            <person name="Lucas S."/>
            <person name="Misra M."/>
            <person name="Myers G.L."/>
            <person name="Richardson P."/>
            <person name="Tapia R."/>
            <person name="Thayer N."/>
            <person name="Thompson L.S."/>
            <person name="Brettin T.S."/>
            <person name="Henrissat B."/>
            <person name="Wilson D.B."/>
            <person name="McBride M.J."/>
        </authorList>
    </citation>
    <scope>NUCLEOTIDE SEQUENCE [LARGE SCALE GENOMIC DNA]</scope>
    <source>
        <strain evidence="10">ATCC 33406 / DSM 1761 / CIP 103989 / NBRC 15051 / NCIMB 9469 / D465</strain>
    </source>
</reference>
<name>A0A6N4SQH0_CYTH3</name>
<dbReference type="SUPFAM" id="SSF56752">
    <property type="entry name" value="D-aminoacid aminotransferase-like PLP-dependent enzymes"/>
    <property type="match status" value="1"/>
</dbReference>
<dbReference type="PANTHER" id="PTHR42743:SF11">
    <property type="entry name" value="AMINODEOXYCHORISMATE LYASE"/>
    <property type="match status" value="1"/>
</dbReference>
<evidence type="ECO:0000313" key="10">
    <source>
        <dbReference type="Proteomes" id="UP000001822"/>
    </source>
</evidence>
<organism evidence="9 10">
    <name type="scientific">Cytophaga hutchinsonii (strain ATCC 33406 / DSM 1761 / CIP 103989 / NBRC 15051 / NCIMB 9469 / D465)</name>
    <dbReference type="NCBI Taxonomy" id="269798"/>
    <lineage>
        <taxon>Bacteria</taxon>
        <taxon>Pseudomonadati</taxon>
        <taxon>Bacteroidota</taxon>
        <taxon>Cytophagia</taxon>
        <taxon>Cytophagales</taxon>
        <taxon>Cytophagaceae</taxon>
        <taxon>Cytophaga</taxon>
    </lineage>
</organism>
<keyword evidence="9" id="KW-0032">Aminotransferase</keyword>
<keyword evidence="9" id="KW-0808">Transferase</keyword>
<dbReference type="KEGG" id="chu:CHU_1302"/>
<comment type="similarity">
    <text evidence="4">Belongs to the class-IV pyridoxal-phosphate-dependent aminotransferase family.</text>
</comment>
<evidence type="ECO:0000256" key="8">
    <source>
        <dbReference type="ARBA" id="ARBA00049229"/>
    </source>
</evidence>
<evidence type="ECO:0000256" key="4">
    <source>
        <dbReference type="ARBA" id="ARBA00009320"/>
    </source>
</evidence>
<evidence type="ECO:0000256" key="1">
    <source>
        <dbReference type="ARBA" id="ARBA00004824"/>
    </source>
</evidence>
<comment type="catalytic activity">
    <reaction evidence="7">
        <text>L-isoleucine + 2-oxoglutarate = (S)-3-methyl-2-oxopentanoate + L-glutamate</text>
        <dbReference type="Rhea" id="RHEA:24801"/>
        <dbReference type="ChEBI" id="CHEBI:16810"/>
        <dbReference type="ChEBI" id="CHEBI:29985"/>
        <dbReference type="ChEBI" id="CHEBI:35146"/>
        <dbReference type="ChEBI" id="CHEBI:58045"/>
        <dbReference type="EC" id="2.6.1.42"/>
    </reaction>
</comment>
<keyword evidence="10" id="KW-1185">Reference proteome</keyword>
<evidence type="ECO:0000256" key="7">
    <source>
        <dbReference type="ARBA" id="ARBA00048798"/>
    </source>
</evidence>
<evidence type="ECO:0000256" key="2">
    <source>
        <dbReference type="ARBA" id="ARBA00004931"/>
    </source>
</evidence>
<dbReference type="InterPro" id="IPR043132">
    <property type="entry name" value="BCAT-like_C"/>
</dbReference>
<comment type="pathway">
    <text evidence="3">Amino-acid biosynthesis; L-leucine biosynthesis; L-leucine from 3-methyl-2-oxobutanoate: step 4/4.</text>
</comment>
<comment type="pathway">
    <text evidence="2">Amino-acid biosynthesis; L-valine biosynthesis; L-valine from pyruvate: step 4/4.</text>
</comment>
<sequence>MIIYSNGQFIPDSEALFTIDNRAFQYGDGVFETMLYKNNSIRYFSDHFSRLQKSMACMELTNEICSNETELENIIHELIKKNGYGADVRIKLMVHRNWGGLYAPESTNGILTVLVKEHIASNQISKEYVVFSDDVRNHYYKGSMYKLLSSGRYVLAGLEMKRRKANDIIITDIDGNVSECLQANLFWIKNNTIYTPGIETGCIDGVMRKQIQQYCAVTNIEFKTGFYNITELEKSDIVFAGNVAGLTPFAQIEKVKFRTEHELFDKLKKHLT</sequence>
<dbReference type="InterPro" id="IPR036038">
    <property type="entry name" value="Aminotransferase-like"/>
</dbReference>
<dbReference type="InterPro" id="IPR050571">
    <property type="entry name" value="Class-IV_PLP-Dep_Aminotrnsfr"/>
</dbReference>
<comment type="pathway">
    <text evidence="1">Amino-acid biosynthesis; L-isoleucine biosynthesis; L-isoleucine from 2-oxobutanoate: step 4/4.</text>
</comment>
<dbReference type="PANTHER" id="PTHR42743">
    <property type="entry name" value="AMINO-ACID AMINOTRANSFERASE"/>
    <property type="match status" value="1"/>
</dbReference>
<dbReference type="AlphaFoldDB" id="A0A6N4SQH0"/>
<dbReference type="EMBL" id="CP000383">
    <property type="protein sequence ID" value="ABG58574.1"/>
    <property type="molecule type" value="Genomic_DNA"/>
</dbReference>
<evidence type="ECO:0000313" key="9">
    <source>
        <dbReference type="EMBL" id="ABG58574.1"/>
    </source>
</evidence>
<dbReference type="OrthoDB" id="9805628at2"/>